<accession>A0A0G4IGR5</accession>
<dbReference type="STRING" id="37360.A0A0G4IGR5"/>
<comment type="similarity">
    <text evidence="1">Belongs to the bacterial ribosomal protein bL34 family.</text>
</comment>
<dbReference type="GO" id="GO:1990904">
    <property type="term" value="C:ribonucleoprotein complex"/>
    <property type="evidence" value="ECO:0007669"/>
    <property type="project" value="UniProtKB-KW"/>
</dbReference>
<dbReference type="PANTHER" id="PTHR14503:SF4">
    <property type="entry name" value="LARGE RIBOSOMAL SUBUNIT PROTEIN BL34M"/>
    <property type="match status" value="1"/>
</dbReference>
<dbReference type="PANTHER" id="PTHR14503">
    <property type="entry name" value="MITOCHONDRIAL RIBOSOMAL PROTEIN 34 FAMILY MEMBER"/>
    <property type="match status" value="1"/>
</dbReference>
<protein>
    <recommendedName>
        <fullName evidence="4">Large ribosomal subunit protein bL34m</fullName>
    </recommendedName>
</protein>
<evidence type="ECO:0000256" key="3">
    <source>
        <dbReference type="ARBA" id="ARBA00023274"/>
    </source>
</evidence>
<evidence type="ECO:0000256" key="2">
    <source>
        <dbReference type="ARBA" id="ARBA00022980"/>
    </source>
</evidence>
<dbReference type="FunFam" id="1.10.287.3980:FF:000001">
    <property type="entry name" value="Mitochondrial ribosomal protein L34"/>
    <property type="match status" value="1"/>
</dbReference>
<dbReference type="GO" id="GO:0005840">
    <property type="term" value="C:ribosome"/>
    <property type="evidence" value="ECO:0007669"/>
    <property type="project" value="UniProtKB-KW"/>
</dbReference>
<evidence type="ECO:0000313" key="5">
    <source>
        <dbReference type="EMBL" id="CEO94262.1"/>
    </source>
</evidence>
<dbReference type="InterPro" id="IPR020939">
    <property type="entry name" value="Ribosomal_bL34_CS"/>
</dbReference>
<evidence type="ECO:0000313" key="6">
    <source>
        <dbReference type="Proteomes" id="UP000039324"/>
    </source>
</evidence>
<name>A0A0G4IGR5_PLABS</name>
<dbReference type="NCBIfam" id="TIGR01030">
    <property type="entry name" value="rpmH_bact"/>
    <property type="match status" value="1"/>
</dbReference>
<sequence>MATIGESVAIWAIKRTYQPSTLKRKRQCGFLSRMADRHGRKVLARRRAKGRWVLC</sequence>
<dbReference type="OrthoDB" id="431691at2759"/>
<keyword evidence="3" id="KW-0687">Ribonucleoprotein</keyword>
<dbReference type="PROSITE" id="PS00784">
    <property type="entry name" value="RIBOSOMAL_L34"/>
    <property type="match status" value="1"/>
</dbReference>
<dbReference type="OMA" id="NKHGFRQ"/>
<dbReference type="Gene3D" id="1.10.287.3980">
    <property type="match status" value="1"/>
</dbReference>
<dbReference type="Proteomes" id="UP000039324">
    <property type="component" value="Unassembled WGS sequence"/>
</dbReference>
<keyword evidence="2" id="KW-0689">Ribosomal protein</keyword>
<dbReference type="GO" id="GO:0003735">
    <property type="term" value="F:structural constituent of ribosome"/>
    <property type="evidence" value="ECO:0007669"/>
    <property type="project" value="InterPro"/>
</dbReference>
<reference evidence="5 6" key="1">
    <citation type="submission" date="2015-02" db="EMBL/GenBank/DDBJ databases">
        <authorList>
            <person name="Chooi Y.-H."/>
        </authorList>
    </citation>
    <scope>NUCLEOTIDE SEQUENCE [LARGE SCALE GENOMIC DNA]</scope>
    <source>
        <strain evidence="5">E3</strain>
    </source>
</reference>
<dbReference type="EMBL" id="CDSF01000001">
    <property type="protein sequence ID" value="CEO94262.1"/>
    <property type="molecule type" value="Genomic_DNA"/>
</dbReference>
<organism evidence="5 6">
    <name type="scientific">Plasmodiophora brassicae</name>
    <name type="common">Clubroot disease agent</name>
    <dbReference type="NCBI Taxonomy" id="37360"/>
    <lineage>
        <taxon>Eukaryota</taxon>
        <taxon>Sar</taxon>
        <taxon>Rhizaria</taxon>
        <taxon>Endomyxa</taxon>
        <taxon>Phytomyxea</taxon>
        <taxon>Plasmodiophorida</taxon>
        <taxon>Plasmodiophoridae</taxon>
        <taxon>Plasmodiophora</taxon>
    </lineage>
</organism>
<dbReference type="Pfam" id="PF00468">
    <property type="entry name" value="Ribosomal_L34"/>
    <property type="match status" value="1"/>
</dbReference>
<dbReference type="InterPro" id="IPR000271">
    <property type="entry name" value="Ribosomal_bL34"/>
</dbReference>
<keyword evidence="6" id="KW-1185">Reference proteome</keyword>
<gene>
    <name evidence="5" type="ORF">PBRA_000047</name>
</gene>
<dbReference type="AlphaFoldDB" id="A0A0G4IGR5"/>
<evidence type="ECO:0000256" key="1">
    <source>
        <dbReference type="ARBA" id="ARBA00010111"/>
    </source>
</evidence>
<evidence type="ECO:0000256" key="4">
    <source>
        <dbReference type="ARBA" id="ARBA00035274"/>
    </source>
</evidence>
<proteinExistence type="inferred from homology"/>
<dbReference type="GO" id="GO:0006412">
    <property type="term" value="P:translation"/>
    <property type="evidence" value="ECO:0007669"/>
    <property type="project" value="InterPro"/>
</dbReference>